<dbReference type="EMBL" id="JAULSV010000006">
    <property type="protein sequence ID" value="KAK0642173.1"/>
    <property type="molecule type" value="Genomic_DNA"/>
</dbReference>
<dbReference type="Gene3D" id="3.90.1200.10">
    <property type="match status" value="1"/>
</dbReference>
<dbReference type="InterPro" id="IPR051678">
    <property type="entry name" value="AGP_Transferase"/>
</dbReference>
<evidence type="ECO:0000313" key="3">
    <source>
        <dbReference type="Proteomes" id="UP001174936"/>
    </source>
</evidence>
<keyword evidence="3" id="KW-1185">Reference proteome</keyword>
<dbReference type="InterPro" id="IPR011009">
    <property type="entry name" value="Kinase-like_dom_sf"/>
</dbReference>
<dbReference type="InterPro" id="IPR002575">
    <property type="entry name" value="Aminoglycoside_PTrfase"/>
</dbReference>
<dbReference type="SUPFAM" id="SSF56112">
    <property type="entry name" value="Protein kinase-like (PK-like)"/>
    <property type="match status" value="1"/>
</dbReference>
<gene>
    <name evidence="2" type="ORF">B0T16DRAFT_421131</name>
</gene>
<protein>
    <submittedName>
        <fullName evidence="2">Phosphotransferase enzyme family protein</fullName>
    </submittedName>
</protein>
<sequence length="382" mass="41358">MNHAQFEERLALVRSTLEKHGLEATNITPLEYDENCPFPYNNFIYKVELAAAASPASFSRANQACTSPPPVAGVSTLIFRLSNPSAEGLNQATRVQNEVAALHLARDGRASSVIPAVYDWHPRVGTEMGWILMEFKPGVGLDQHFENLSEEQKEAVIGQIADVFATVQGAALPKTATAYGGLTIDEDGTIVSGEMTTLEGGPWQTFAGFLKARLASKLNDADKSPALRGWKDNGVRERVDAFLDSGLDTALQESGVDEGQRVLVHGDLTTNNILFDPATAKVTGLVDFDFSYVGHPFQEFLSSFGDVAGVSWDNALTARGIFRPDAMPGAGTLKLLGRLEELLSPFRLVHPVFLGQQTAERIAERRAEAEKDLLACLDELGA</sequence>
<evidence type="ECO:0000259" key="1">
    <source>
        <dbReference type="Pfam" id="PF01636"/>
    </source>
</evidence>
<evidence type="ECO:0000313" key="2">
    <source>
        <dbReference type="EMBL" id="KAK0642173.1"/>
    </source>
</evidence>
<dbReference type="PANTHER" id="PTHR21310:SF15">
    <property type="entry name" value="AMINOGLYCOSIDE PHOSPHOTRANSFERASE DOMAIN-CONTAINING PROTEIN"/>
    <property type="match status" value="1"/>
</dbReference>
<feature type="domain" description="Aminoglycoside phosphotransferase" evidence="1">
    <location>
        <begin position="75"/>
        <end position="313"/>
    </location>
</feature>
<dbReference type="Proteomes" id="UP001174936">
    <property type="component" value="Unassembled WGS sequence"/>
</dbReference>
<comment type="caution">
    <text evidence="2">The sequence shown here is derived from an EMBL/GenBank/DDBJ whole genome shotgun (WGS) entry which is preliminary data.</text>
</comment>
<dbReference type="PANTHER" id="PTHR21310">
    <property type="entry name" value="AMINOGLYCOSIDE PHOSPHOTRANSFERASE-RELATED-RELATED"/>
    <property type="match status" value="1"/>
</dbReference>
<proteinExistence type="predicted"/>
<dbReference type="Pfam" id="PF01636">
    <property type="entry name" value="APH"/>
    <property type="match status" value="1"/>
</dbReference>
<name>A0AA40CLT8_9PEZI</name>
<dbReference type="AlphaFoldDB" id="A0AA40CLT8"/>
<accession>A0AA40CLT8</accession>
<reference evidence="2" key="1">
    <citation type="submission" date="2023-06" db="EMBL/GenBank/DDBJ databases">
        <title>Genome-scale phylogeny and comparative genomics of the fungal order Sordariales.</title>
        <authorList>
            <consortium name="Lawrence Berkeley National Laboratory"/>
            <person name="Hensen N."/>
            <person name="Bonometti L."/>
            <person name="Westerberg I."/>
            <person name="Brannstrom I.O."/>
            <person name="Guillou S."/>
            <person name="Cros-Aarteil S."/>
            <person name="Calhoun S."/>
            <person name="Haridas S."/>
            <person name="Kuo A."/>
            <person name="Mondo S."/>
            <person name="Pangilinan J."/>
            <person name="Riley R."/>
            <person name="Labutti K."/>
            <person name="Andreopoulos B."/>
            <person name="Lipzen A."/>
            <person name="Chen C."/>
            <person name="Yanf M."/>
            <person name="Daum C."/>
            <person name="Ng V."/>
            <person name="Clum A."/>
            <person name="Steindorff A."/>
            <person name="Ohm R."/>
            <person name="Martin F."/>
            <person name="Silar P."/>
            <person name="Natvig D."/>
            <person name="Lalanne C."/>
            <person name="Gautier V."/>
            <person name="Ament-Velasquez S.L."/>
            <person name="Kruys A."/>
            <person name="Hutchinson M.I."/>
            <person name="Powell A.J."/>
            <person name="Barry K."/>
            <person name="Miller A.N."/>
            <person name="Grigoriev I.V."/>
            <person name="Debuchy R."/>
            <person name="Gladieux P."/>
            <person name="Thoren M.H."/>
            <person name="Johannesson H."/>
        </authorList>
    </citation>
    <scope>NUCLEOTIDE SEQUENCE</scope>
    <source>
        <strain evidence="2">SMH2532-1</strain>
    </source>
</reference>
<organism evidence="2 3">
    <name type="scientific">Cercophora newfieldiana</name>
    <dbReference type="NCBI Taxonomy" id="92897"/>
    <lineage>
        <taxon>Eukaryota</taxon>
        <taxon>Fungi</taxon>
        <taxon>Dikarya</taxon>
        <taxon>Ascomycota</taxon>
        <taxon>Pezizomycotina</taxon>
        <taxon>Sordariomycetes</taxon>
        <taxon>Sordariomycetidae</taxon>
        <taxon>Sordariales</taxon>
        <taxon>Lasiosphaeriaceae</taxon>
        <taxon>Cercophora</taxon>
    </lineage>
</organism>